<dbReference type="PANTHER" id="PTHR36928">
    <property type="entry name" value="PHOSPHATASE YCDX-RELATED"/>
    <property type="match status" value="1"/>
</dbReference>
<sequence>MNSNRISNKEVVSILKEVLAAMDVKNFNVFRVRAYQNAIAILDNLTVSIYDLWENGRLKEIPGVGASIYAHLNELFSEGKVKEFDAIKKDLPEGMFALIGIRGIGARKAFKLANAFKIKTREGAVEKIKEHAEKGEIRELEGFGEKSEKDILEAVGQFKMTKNEKERVLYSKAEETVERIYDYMKEADALSHIEAAGSFRRKNATIGDLDIPVATTDPDKTIKHFLKFPEIAEILVKGDKKCSAVLKNDLQVDLRVSTPEAYGAMLQYFTGSKQHNILLRNFALSKNMSLSEYGIKKGSDIYEFADEPSFYKFLGLPYIEPELRNGSNEIEAAIENKLPDLIELKDIKGEVHTHTTDSDGISTLEEMVEAAIALGYEYLGISDHAPSVTSRGYREVSDIIKKKRAVINKINEKQNFIKVFFGYEVNILADATLGLPDEVLSELDYVVASIHTSFNQDREQITDRLLAAIENPYVNIIGHPSGRLLNQRDPVDPAWDKVFLAARDNNKILEINSQPDRLDLTDDLVKEAISWKVKMVISSDAHATDQFSHMKYGIYNARRGWAEKKNIINTLGFSDFVKEAGIRLK</sequence>
<feature type="domain" description="Polymerase/histidinol phosphatase N-terminal" evidence="3">
    <location>
        <begin position="349"/>
        <end position="429"/>
    </location>
</feature>
<dbReference type="InterPro" id="IPR002054">
    <property type="entry name" value="DNA-dir_DNA_pol_X"/>
</dbReference>
<dbReference type="SMART" id="SM00481">
    <property type="entry name" value="POLIIIAc"/>
    <property type="match status" value="1"/>
</dbReference>
<dbReference type="Gene3D" id="1.10.150.20">
    <property type="entry name" value="5' to 3' exonuclease, C-terminal subdomain"/>
    <property type="match status" value="1"/>
</dbReference>
<dbReference type="GO" id="GO:0005829">
    <property type="term" value="C:cytosol"/>
    <property type="evidence" value="ECO:0007669"/>
    <property type="project" value="TreeGrafter"/>
</dbReference>
<dbReference type="NCBIfam" id="NF006375">
    <property type="entry name" value="PRK08609.1"/>
    <property type="match status" value="1"/>
</dbReference>
<dbReference type="Gene3D" id="3.30.460.10">
    <property type="entry name" value="Beta Polymerase, domain 2"/>
    <property type="match status" value="1"/>
</dbReference>
<dbReference type="AlphaFoldDB" id="A0A0G0VRZ2"/>
<organism evidence="5 6">
    <name type="scientific">candidate division WWE3 bacterium GW2011_GWC2_41_23</name>
    <dbReference type="NCBI Taxonomy" id="1619123"/>
    <lineage>
        <taxon>Bacteria</taxon>
        <taxon>Katanobacteria</taxon>
    </lineage>
</organism>
<dbReference type="EMBL" id="LCBB01000001">
    <property type="protein sequence ID" value="KKS03645.1"/>
    <property type="molecule type" value="Genomic_DNA"/>
</dbReference>
<dbReference type="InterPro" id="IPR004013">
    <property type="entry name" value="PHP_dom"/>
</dbReference>
<proteinExistence type="predicted"/>
<gene>
    <name evidence="5" type="ORF">UU55_C0001G0106</name>
</gene>
<dbReference type="GO" id="GO:0003887">
    <property type="term" value="F:DNA-directed DNA polymerase activity"/>
    <property type="evidence" value="ECO:0007669"/>
    <property type="project" value="InterPro"/>
</dbReference>
<dbReference type="InterPro" id="IPR003141">
    <property type="entry name" value="Pol/His_phosphatase_N"/>
</dbReference>
<name>A0A0G0VRZ2_UNCKA</name>
<dbReference type="InterPro" id="IPR022311">
    <property type="entry name" value="PolX-like"/>
</dbReference>
<dbReference type="InterPro" id="IPR050243">
    <property type="entry name" value="PHP_phosphatase"/>
</dbReference>
<dbReference type="InterPro" id="IPR037160">
    <property type="entry name" value="DNA_Pol_thumb_sf"/>
</dbReference>
<dbReference type="Pfam" id="PF02811">
    <property type="entry name" value="PHP"/>
    <property type="match status" value="1"/>
</dbReference>
<dbReference type="InterPro" id="IPR029398">
    <property type="entry name" value="PolB_thumb"/>
</dbReference>
<dbReference type="Pfam" id="PF14791">
    <property type="entry name" value="DNA_pol_B_thumb"/>
    <property type="match status" value="1"/>
</dbReference>
<comment type="caution">
    <text evidence="5">The sequence shown here is derived from an EMBL/GenBank/DDBJ whole genome shotgun (WGS) entry which is preliminary data.</text>
</comment>
<dbReference type="InterPro" id="IPR027421">
    <property type="entry name" value="DNA_pol_lamdba_lyase_dom_sf"/>
</dbReference>
<dbReference type="InterPro" id="IPR043519">
    <property type="entry name" value="NT_sf"/>
</dbReference>
<protein>
    <submittedName>
        <fullName evidence="5">Polymerase IV, family X protein</fullName>
    </submittedName>
</protein>
<dbReference type="CDD" id="cd00141">
    <property type="entry name" value="NT_POLXc"/>
    <property type="match status" value="1"/>
</dbReference>
<accession>A0A0G0VRZ2</accession>
<dbReference type="Pfam" id="PF14520">
    <property type="entry name" value="HHH_5"/>
    <property type="match status" value="1"/>
</dbReference>
<dbReference type="SMART" id="SM00483">
    <property type="entry name" value="POLXc"/>
    <property type="match status" value="1"/>
</dbReference>
<dbReference type="Gene3D" id="3.30.210.10">
    <property type="entry name" value="DNA polymerase, thumb domain"/>
    <property type="match status" value="1"/>
</dbReference>
<dbReference type="InterPro" id="IPR010996">
    <property type="entry name" value="HHH_MUS81"/>
</dbReference>
<reference evidence="5 6" key="1">
    <citation type="journal article" date="2015" name="Nature">
        <title>rRNA introns, odd ribosomes, and small enigmatic genomes across a large radiation of phyla.</title>
        <authorList>
            <person name="Brown C.T."/>
            <person name="Hug L.A."/>
            <person name="Thomas B.C."/>
            <person name="Sharon I."/>
            <person name="Castelle C.J."/>
            <person name="Singh A."/>
            <person name="Wilkins M.J."/>
            <person name="Williams K.H."/>
            <person name="Banfield J.F."/>
        </authorList>
    </citation>
    <scope>NUCLEOTIDE SEQUENCE [LARGE SCALE GENOMIC DNA]</scope>
</reference>
<dbReference type="Pfam" id="PF14716">
    <property type="entry name" value="HHH_8"/>
    <property type="match status" value="1"/>
</dbReference>
<dbReference type="SUPFAM" id="SSF81301">
    <property type="entry name" value="Nucleotidyltransferase"/>
    <property type="match status" value="1"/>
</dbReference>
<keyword evidence="2" id="KW-0548">Nucleotidyltransferase</keyword>
<keyword evidence="1" id="KW-0808">Transferase</keyword>
<evidence type="ECO:0000313" key="6">
    <source>
        <dbReference type="Proteomes" id="UP000033947"/>
    </source>
</evidence>
<dbReference type="InterPro" id="IPR016195">
    <property type="entry name" value="Pol/histidinol_Pase-like"/>
</dbReference>
<evidence type="ECO:0000313" key="5">
    <source>
        <dbReference type="EMBL" id="KKS03645.1"/>
    </source>
</evidence>
<dbReference type="Gene3D" id="3.20.20.140">
    <property type="entry name" value="Metal-dependent hydrolases"/>
    <property type="match status" value="1"/>
</dbReference>
<dbReference type="CDD" id="cd07436">
    <property type="entry name" value="PHP_PolX"/>
    <property type="match status" value="1"/>
</dbReference>
<dbReference type="Gene3D" id="1.10.150.110">
    <property type="entry name" value="DNA polymerase beta, N-terminal domain-like"/>
    <property type="match status" value="1"/>
</dbReference>
<dbReference type="GO" id="GO:0042578">
    <property type="term" value="F:phosphoric ester hydrolase activity"/>
    <property type="evidence" value="ECO:0007669"/>
    <property type="project" value="TreeGrafter"/>
</dbReference>
<dbReference type="PANTHER" id="PTHR36928:SF1">
    <property type="entry name" value="PHOSPHATASE YCDX-RELATED"/>
    <property type="match status" value="1"/>
</dbReference>
<dbReference type="InterPro" id="IPR047967">
    <property type="entry name" value="PolX_PHP"/>
</dbReference>
<evidence type="ECO:0000256" key="2">
    <source>
        <dbReference type="ARBA" id="ARBA00022695"/>
    </source>
</evidence>
<evidence type="ECO:0000259" key="3">
    <source>
        <dbReference type="SMART" id="SM00481"/>
    </source>
</evidence>
<feature type="domain" description="DNA-directed DNA polymerase X" evidence="4">
    <location>
        <begin position="6"/>
        <end position="325"/>
    </location>
</feature>
<dbReference type="PIRSF" id="PIRSF005047">
    <property type="entry name" value="UCP005047_YshC"/>
    <property type="match status" value="1"/>
</dbReference>
<dbReference type="Proteomes" id="UP000033947">
    <property type="component" value="Unassembled WGS sequence"/>
</dbReference>
<dbReference type="GO" id="GO:0008270">
    <property type="term" value="F:zinc ion binding"/>
    <property type="evidence" value="ECO:0007669"/>
    <property type="project" value="TreeGrafter"/>
</dbReference>
<dbReference type="SUPFAM" id="SSF89550">
    <property type="entry name" value="PHP domain-like"/>
    <property type="match status" value="1"/>
</dbReference>
<dbReference type="GO" id="GO:0003677">
    <property type="term" value="F:DNA binding"/>
    <property type="evidence" value="ECO:0007669"/>
    <property type="project" value="InterPro"/>
</dbReference>
<dbReference type="SUPFAM" id="SSF47802">
    <property type="entry name" value="DNA polymerase beta, N-terminal domain-like"/>
    <property type="match status" value="1"/>
</dbReference>
<evidence type="ECO:0000256" key="1">
    <source>
        <dbReference type="ARBA" id="ARBA00022679"/>
    </source>
</evidence>
<evidence type="ECO:0000259" key="4">
    <source>
        <dbReference type="SMART" id="SM00483"/>
    </source>
</evidence>